<dbReference type="EMBL" id="JH993836">
    <property type="protein sequence ID" value="ELQ76568.1"/>
    <property type="molecule type" value="Genomic_DNA"/>
</dbReference>
<reference evidence="1 2" key="1">
    <citation type="journal article" date="2012" name="PLoS Pathog.">
        <title>The genome of the obligate intracellular parasite Trachipleistophora hominis: new insights into microsporidian genome dynamics and reductive evolution.</title>
        <authorList>
            <person name="Heinz E."/>
            <person name="Williams T.A."/>
            <person name="Nakjang S."/>
            <person name="Noel C.J."/>
            <person name="Swan D.C."/>
            <person name="Goldberg A.V."/>
            <person name="Harris S.R."/>
            <person name="Weinmaier T."/>
            <person name="Markert S."/>
            <person name="Becher D."/>
            <person name="Bernhardt J."/>
            <person name="Dagan T."/>
            <person name="Hacker C."/>
            <person name="Lucocq J.M."/>
            <person name="Schweder T."/>
            <person name="Rattei T."/>
            <person name="Hall N."/>
            <person name="Hirt R.P."/>
            <person name="Embley T.M."/>
        </authorList>
    </citation>
    <scope>NUCLEOTIDE SEQUENCE [LARGE SCALE GENOMIC DNA]</scope>
</reference>
<keyword evidence="2" id="KW-1185">Reference proteome</keyword>
<dbReference type="InParanoid" id="L7JYN0"/>
<accession>L7JYN0</accession>
<dbReference type="VEuPathDB" id="MicrosporidiaDB:THOM_0447"/>
<dbReference type="Proteomes" id="UP000011185">
    <property type="component" value="Unassembled WGS sequence"/>
</dbReference>
<protein>
    <submittedName>
        <fullName evidence="1">Uncharacterized protein</fullName>
    </submittedName>
</protein>
<proteinExistence type="predicted"/>
<sequence>MKLFQHEFFKQGHLKNVVIEVQSEELADNPTMCNTEILYERIRTLKFSVDYRNNELQPKRSIDLCLNGNINQYNKS</sequence>
<dbReference type="HOGENOM" id="CLU_2656202_0_0_1"/>
<evidence type="ECO:0000313" key="1">
    <source>
        <dbReference type="EMBL" id="ELQ76568.1"/>
    </source>
</evidence>
<gene>
    <name evidence="1" type="ORF">THOM_0447</name>
</gene>
<evidence type="ECO:0000313" key="2">
    <source>
        <dbReference type="Proteomes" id="UP000011185"/>
    </source>
</evidence>
<name>L7JYN0_TRAHO</name>
<organism evidence="1 2">
    <name type="scientific">Trachipleistophora hominis</name>
    <name type="common">Microsporidian parasite</name>
    <dbReference type="NCBI Taxonomy" id="72359"/>
    <lineage>
        <taxon>Eukaryota</taxon>
        <taxon>Fungi</taxon>
        <taxon>Fungi incertae sedis</taxon>
        <taxon>Microsporidia</taxon>
        <taxon>Pleistophoridae</taxon>
        <taxon>Trachipleistophora</taxon>
    </lineage>
</organism>
<dbReference type="AlphaFoldDB" id="L7JYN0"/>